<keyword evidence="2" id="KW-0732">Signal</keyword>
<protein>
    <recommendedName>
        <fullName evidence="3">SCP domain-containing protein</fullName>
    </recommendedName>
</protein>
<dbReference type="AlphaFoldDB" id="A0A9P8I865"/>
<keyword evidence="5" id="KW-1185">Reference proteome</keyword>
<feature type="signal peptide" evidence="2">
    <location>
        <begin position="1"/>
        <end position="17"/>
    </location>
</feature>
<dbReference type="GO" id="GO:0005576">
    <property type="term" value="C:extracellular region"/>
    <property type="evidence" value="ECO:0007669"/>
    <property type="project" value="InterPro"/>
</dbReference>
<evidence type="ECO:0000259" key="3">
    <source>
        <dbReference type="SMART" id="SM00198"/>
    </source>
</evidence>
<dbReference type="InterPro" id="IPR001283">
    <property type="entry name" value="CRISP-related"/>
</dbReference>
<dbReference type="CDD" id="cd05380">
    <property type="entry name" value="CAP_euk"/>
    <property type="match status" value="1"/>
</dbReference>
<dbReference type="SMART" id="SM00198">
    <property type="entry name" value="SCP"/>
    <property type="match status" value="1"/>
</dbReference>
<evidence type="ECO:0000313" key="5">
    <source>
        <dbReference type="Proteomes" id="UP000698800"/>
    </source>
</evidence>
<dbReference type="SUPFAM" id="SSF55797">
    <property type="entry name" value="PR-1-like"/>
    <property type="match status" value="1"/>
</dbReference>
<evidence type="ECO:0000313" key="4">
    <source>
        <dbReference type="EMBL" id="KAH0542612.1"/>
    </source>
</evidence>
<gene>
    <name evidence="4" type="ORF">FGG08_003020</name>
</gene>
<feature type="region of interest" description="Disordered" evidence="1">
    <location>
        <begin position="77"/>
        <end position="116"/>
    </location>
</feature>
<sequence>MRSSAFAVALLAASAVASPIQKARDYVTDIVVVTETVYVTAGEEGGYYHTRTAVKTVIPTPLADPAPSPTEPVVIVTESQAPPPSPEQPQEAPAPTEAAPSAPAPESSPATYVPTGDYATNAVNAHNVHRSNHSVGAVSWDADLANIAGQIAASCNFAHDTTTGGGHYGQNIAAGNPPEEIAKIVSDEWYNSEVNLFPQYGVGTPDMGNFEAWGHFTQVVWKDSNLIGCATQHCPNGVSNTMGGVGPYFTVCNYRNTGNVLEFFDQNVFPPLGQATVTG</sequence>
<feature type="domain" description="SCP" evidence="3">
    <location>
        <begin position="117"/>
        <end position="262"/>
    </location>
</feature>
<evidence type="ECO:0000256" key="1">
    <source>
        <dbReference type="SAM" id="MobiDB-lite"/>
    </source>
</evidence>
<feature type="chain" id="PRO_5040268709" description="SCP domain-containing protein" evidence="2">
    <location>
        <begin position="18"/>
        <end position="279"/>
    </location>
</feature>
<dbReference type="InterPro" id="IPR014044">
    <property type="entry name" value="CAP_dom"/>
</dbReference>
<dbReference type="PROSITE" id="PS01009">
    <property type="entry name" value="CRISP_1"/>
    <property type="match status" value="1"/>
</dbReference>
<proteinExistence type="predicted"/>
<dbReference type="Pfam" id="PF00188">
    <property type="entry name" value="CAP"/>
    <property type="match status" value="1"/>
</dbReference>
<accession>A0A9P8I865</accession>
<dbReference type="InterPro" id="IPR018244">
    <property type="entry name" value="Allrgn_V5/Tpx1_CS"/>
</dbReference>
<evidence type="ECO:0000256" key="2">
    <source>
        <dbReference type="SAM" id="SignalP"/>
    </source>
</evidence>
<dbReference type="Gene3D" id="3.40.33.10">
    <property type="entry name" value="CAP"/>
    <property type="match status" value="1"/>
</dbReference>
<feature type="compositionally biased region" description="Low complexity" evidence="1">
    <location>
        <begin position="88"/>
        <end position="111"/>
    </location>
</feature>
<organism evidence="4 5">
    <name type="scientific">Glutinoglossum americanum</name>
    <dbReference type="NCBI Taxonomy" id="1670608"/>
    <lineage>
        <taxon>Eukaryota</taxon>
        <taxon>Fungi</taxon>
        <taxon>Dikarya</taxon>
        <taxon>Ascomycota</taxon>
        <taxon>Pezizomycotina</taxon>
        <taxon>Geoglossomycetes</taxon>
        <taxon>Geoglossales</taxon>
        <taxon>Geoglossaceae</taxon>
        <taxon>Glutinoglossum</taxon>
    </lineage>
</organism>
<name>A0A9P8I865_9PEZI</name>
<dbReference type="InterPro" id="IPR035940">
    <property type="entry name" value="CAP_sf"/>
</dbReference>
<reference evidence="4" key="1">
    <citation type="submission" date="2021-03" db="EMBL/GenBank/DDBJ databases">
        <title>Comparative genomics and phylogenomic investigation of the class Geoglossomycetes provide insights into ecological specialization and systematics.</title>
        <authorList>
            <person name="Melie T."/>
            <person name="Pirro S."/>
            <person name="Miller A.N."/>
            <person name="Quandt A."/>
        </authorList>
    </citation>
    <scope>NUCLEOTIDE SEQUENCE</scope>
    <source>
        <strain evidence="4">GBOQ0MN5Z8</strain>
    </source>
</reference>
<dbReference type="EMBL" id="JAGHQL010000050">
    <property type="protein sequence ID" value="KAH0542612.1"/>
    <property type="molecule type" value="Genomic_DNA"/>
</dbReference>
<comment type="caution">
    <text evidence="4">The sequence shown here is derived from an EMBL/GenBank/DDBJ whole genome shotgun (WGS) entry which is preliminary data.</text>
</comment>
<dbReference type="OrthoDB" id="337038at2759"/>
<dbReference type="Proteomes" id="UP000698800">
    <property type="component" value="Unassembled WGS sequence"/>
</dbReference>
<dbReference type="PANTHER" id="PTHR10334">
    <property type="entry name" value="CYSTEINE-RICH SECRETORY PROTEIN-RELATED"/>
    <property type="match status" value="1"/>
</dbReference>
<dbReference type="PRINTS" id="PR00837">
    <property type="entry name" value="V5TPXLIKE"/>
</dbReference>